<dbReference type="PATRIC" id="fig|993516.3.peg.2649"/>
<evidence type="ECO:0000313" key="1">
    <source>
        <dbReference type="EMBL" id="ELP33584.1"/>
    </source>
</evidence>
<protein>
    <submittedName>
        <fullName evidence="1">Uncharacterized protein</fullName>
    </submittedName>
</protein>
<sequence>MSGVREAKQRVLFHQVNLVRNFAMECNNSRQWTAAVNTLKFLTN</sequence>
<comment type="caution">
    <text evidence="1">The sequence shown here is derived from an EMBL/GenBank/DDBJ whole genome shotgun (WGS) entry which is preliminary data.</text>
</comment>
<dbReference type="Proteomes" id="UP000010959">
    <property type="component" value="Unassembled WGS sequence"/>
</dbReference>
<name>L7CH60_RHOBT</name>
<organism evidence="1 2">
    <name type="scientific">Rhodopirellula baltica SWK14</name>
    <dbReference type="NCBI Taxonomy" id="993516"/>
    <lineage>
        <taxon>Bacteria</taxon>
        <taxon>Pseudomonadati</taxon>
        <taxon>Planctomycetota</taxon>
        <taxon>Planctomycetia</taxon>
        <taxon>Pirellulales</taxon>
        <taxon>Pirellulaceae</taxon>
        <taxon>Rhodopirellula</taxon>
    </lineage>
</organism>
<evidence type="ECO:0000313" key="2">
    <source>
        <dbReference type="Proteomes" id="UP000010959"/>
    </source>
</evidence>
<reference evidence="1 2" key="1">
    <citation type="journal article" date="2013" name="Mar. Genomics">
        <title>Expression of sulfatases in Rhodopirellula baltica and the diversity of sulfatases in the genus Rhodopirellula.</title>
        <authorList>
            <person name="Wegner C.E."/>
            <person name="Richter-Heitmann T."/>
            <person name="Klindworth A."/>
            <person name="Klockow C."/>
            <person name="Richter M."/>
            <person name="Achstetter T."/>
            <person name="Glockner F.O."/>
            <person name="Harder J."/>
        </authorList>
    </citation>
    <scope>NUCLEOTIDE SEQUENCE [LARGE SCALE GENOMIC DNA]</scope>
    <source>
        <strain evidence="1 2">SWK14</strain>
    </source>
</reference>
<gene>
    <name evidence="1" type="ORF">RBSWK_02486</name>
</gene>
<proteinExistence type="predicted"/>
<dbReference type="AlphaFoldDB" id="L7CH60"/>
<dbReference type="EMBL" id="AMWG01000053">
    <property type="protein sequence ID" value="ELP33584.1"/>
    <property type="molecule type" value="Genomic_DNA"/>
</dbReference>
<accession>L7CH60</accession>